<evidence type="ECO:0000313" key="8">
    <source>
        <dbReference type="WBParaSite" id="GPUH_0002563801-mRNA-1"/>
    </source>
</evidence>
<gene>
    <name evidence="6" type="ORF">GPUH_LOCUS25608</name>
</gene>
<evidence type="ECO:0000256" key="3">
    <source>
        <dbReference type="ARBA" id="ARBA00022737"/>
    </source>
</evidence>
<evidence type="ECO:0000259" key="5">
    <source>
        <dbReference type="SMART" id="SM01033"/>
    </source>
</evidence>
<evidence type="ECO:0000256" key="4">
    <source>
        <dbReference type="ARBA" id="ARBA00023242"/>
    </source>
</evidence>
<dbReference type="PANTHER" id="PTHR14085">
    <property type="entry name" value="WD-REPEAT PROTEIN BING4"/>
    <property type="match status" value="1"/>
</dbReference>
<dbReference type="InterPro" id="IPR012952">
    <property type="entry name" value="BING4_C_dom"/>
</dbReference>
<dbReference type="EMBL" id="UYRT01105927">
    <property type="protein sequence ID" value="VDN44415.1"/>
    <property type="molecule type" value="Genomic_DNA"/>
</dbReference>
<dbReference type="WBParaSite" id="GPUH_0002563801-mRNA-1">
    <property type="protein sequence ID" value="GPUH_0002563801-mRNA-1"/>
    <property type="gene ID" value="GPUH_0002563801"/>
</dbReference>
<dbReference type="SMART" id="SM01033">
    <property type="entry name" value="BING4CT"/>
    <property type="match status" value="1"/>
</dbReference>
<organism evidence="8">
    <name type="scientific">Gongylonema pulchrum</name>
    <dbReference type="NCBI Taxonomy" id="637853"/>
    <lineage>
        <taxon>Eukaryota</taxon>
        <taxon>Metazoa</taxon>
        <taxon>Ecdysozoa</taxon>
        <taxon>Nematoda</taxon>
        <taxon>Chromadorea</taxon>
        <taxon>Rhabditida</taxon>
        <taxon>Spirurina</taxon>
        <taxon>Spiruromorpha</taxon>
        <taxon>Spiruroidea</taxon>
        <taxon>Gongylonematidae</taxon>
        <taxon>Gongylonema</taxon>
    </lineage>
</organism>
<reference evidence="8" key="1">
    <citation type="submission" date="2016-06" db="UniProtKB">
        <authorList>
            <consortium name="WormBaseParasite"/>
        </authorList>
    </citation>
    <scope>IDENTIFICATION</scope>
</reference>
<dbReference type="OrthoDB" id="10251154at2759"/>
<reference evidence="6 7" key="2">
    <citation type="submission" date="2018-11" db="EMBL/GenBank/DDBJ databases">
        <authorList>
            <consortium name="Pathogen Informatics"/>
        </authorList>
    </citation>
    <scope>NUCLEOTIDE SEQUENCE [LARGE SCALE GENOMIC DNA]</scope>
</reference>
<evidence type="ECO:0000256" key="1">
    <source>
        <dbReference type="ARBA" id="ARBA00004604"/>
    </source>
</evidence>
<dbReference type="Proteomes" id="UP000271098">
    <property type="component" value="Unassembled WGS sequence"/>
</dbReference>
<dbReference type="GO" id="GO:0030686">
    <property type="term" value="C:90S preribosome"/>
    <property type="evidence" value="ECO:0007669"/>
    <property type="project" value="TreeGrafter"/>
</dbReference>
<dbReference type="Pfam" id="PF08149">
    <property type="entry name" value="BING4CT"/>
    <property type="match status" value="1"/>
</dbReference>
<dbReference type="AlphaFoldDB" id="A0A183EXB7"/>
<keyword evidence="2" id="KW-0853">WD repeat</keyword>
<evidence type="ECO:0000313" key="7">
    <source>
        <dbReference type="Proteomes" id="UP000271098"/>
    </source>
</evidence>
<evidence type="ECO:0000256" key="2">
    <source>
        <dbReference type="ARBA" id="ARBA00022574"/>
    </source>
</evidence>
<dbReference type="InterPro" id="IPR040315">
    <property type="entry name" value="WDR46/Utp7"/>
</dbReference>
<comment type="subcellular location">
    <subcellularLocation>
        <location evidence="1">Nucleus</location>
        <location evidence="1">Nucleolus</location>
    </subcellularLocation>
</comment>
<dbReference type="PANTHER" id="PTHR14085:SF3">
    <property type="entry name" value="WD REPEAT-CONTAINING PROTEIN 46"/>
    <property type="match status" value="1"/>
</dbReference>
<feature type="domain" description="BING4 C-terminal" evidence="5">
    <location>
        <begin position="1"/>
        <end position="77"/>
    </location>
</feature>
<keyword evidence="3" id="KW-0677">Repeat</keyword>
<keyword evidence="4" id="KW-0539">Nucleus</keyword>
<sequence length="98" mass="11071">MSYRCSGLVSCLRFCPFEDVLAVGHQEGFTSLLVPGCGEPNFNALLANPFESKSQRREREVKQLLDKIQPELITLDTSEIVQVNTDLLEEDNERLKSL</sequence>
<evidence type="ECO:0000313" key="6">
    <source>
        <dbReference type="EMBL" id="VDN44415.1"/>
    </source>
</evidence>
<name>A0A183EXB7_9BILA</name>
<proteinExistence type="predicted"/>
<accession>A0A183EXB7</accession>
<dbReference type="GO" id="GO:0032040">
    <property type="term" value="C:small-subunit processome"/>
    <property type="evidence" value="ECO:0007669"/>
    <property type="project" value="TreeGrafter"/>
</dbReference>
<keyword evidence="7" id="KW-1185">Reference proteome</keyword>
<protein>
    <submittedName>
        <fullName evidence="8">BING4CT domain-containing protein</fullName>
    </submittedName>
</protein>
<dbReference type="GO" id="GO:0000462">
    <property type="term" value="P:maturation of SSU-rRNA from tricistronic rRNA transcript (SSU-rRNA, 5.8S rRNA, LSU-rRNA)"/>
    <property type="evidence" value="ECO:0007669"/>
    <property type="project" value="TreeGrafter"/>
</dbReference>